<proteinExistence type="predicted"/>
<keyword evidence="2" id="KW-1003">Cell membrane</keyword>
<dbReference type="AlphaFoldDB" id="A0A317CG63"/>
<feature type="transmembrane region" description="Helical" evidence="6">
    <location>
        <begin position="64"/>
        <end position="88"/>
    </location>
</feature>
<evidence type="ECO:0000259" key="7">
    <source>
        <dbReference type="Pfam" id="PF06271"/>
    </source>
</evidence>
<dbReference type="EMBL" id="QGKL01000029">
    <property type="protein sequence ID" value="PWQ96403.1"/>
    <property type="molecule type" value="Genomic_DNA"/>
</dbReference>
<accession>A0A317CG63</accession>
<keyword evidence="9" id="KW-1185">Reference proteome</keyword>
<dbReference type="Proteomes" id="UP000245506">
    <property type="component" value="Unassembled WGS sequence"/>
</dbReference>
<dbReference type="InterPro" id="IPR010432">
    <property type="entry name" value="RDD"/>
</dbReference>
<dbReference type="PANTHER" id="PTHR36115">
    <property type="entry name" value="PROLINE-RICH ANTIGEN HOMOLOG-RELATED"/>
    <property type="match status" value="1"/>
</dbReference>
<dbReference type="PANTHER" id="PTHR36115:SF4">
    <property type="entry name" value="MEMBRANE PROTEIN"/>
    <property type="match status" value="1"/>
</dbReference>
<dbReference type="InterPro" id="IPR051791">
    <property type="entry name" value="Pra-immunoreactive"/>
</dbReference>
<reference evidence="8 9" key="1">
    <citation type="submission" date="2018-05" db="EMBL/GenBank/DDBJ databases">
        <title>Leucothrix arctica sp. nov., isolated from Arctic seawater.</title>
        <authorList>
            <person name="Choi A."/>
            <person name="Baek K."/>
        </authorList>
    </citation>
    <scope>NUCLEOTIDE SEQUENCE [LARGE SCALE GENOMIC DNA]</scope>
    <source>
        <strain evidence="8 9">IMCC9719</strain>
    </source>
</reference>
<keyword evidence="4 6" id="KW-1133">Transmembrane helix</keyword>
<gene>
    <name evidence="8" type="ORF">DKT75_10495</name>
</gene>
<organism evidence="8 9">
    <name type="scientific">Leucothrix arctica</name>
    <dbReference type="NCBI Taxonomy" id="1481894"/>
    <lineage>
        <taxon>Bacteria</taxon>
        <taxon>Pseudomonadati</taxon>
        <taxon>Pseudomonadota</taxon>
        <taxon>Gammaproteobacteria</taxon>
        <taxon>Thiotrichales</taxon>
        <taxon>Thiotrichaceae</taxon>
        <taxon>Leucothrix</taxon>
    </lineage>
</organism>
<evidence type="ECO:0000256" key="5">
    <source>
        <dbReference type="ARBA" id="ARBA00023136"/>
    </source>
</evidence>
<evidence type="ECO:0000313" key="9">
    <source>
        <dbReference type="Proteomes" id="UP000245506"/>
    </source>
</evidence>
<dbReference type="OrthoDB" id="9793824at2"/>
<evidence type="ECO:0000256" key="3">
    <source>
        <dbReference type="ARBA" id="ARBA00022692"/>
    </source>
</evidence>
<evidence type="ECO:0000256" key="6">
    <source>
        <dbReference type="SAM" id="Phobius"/>
    </source>
</evidence>
<protein>
    <submittedName>
        <fullName evidence="8">RDD family protein</fullName>
    </submittedName>
</protein>
<evidence type="ECO:0000313" key="8">
    <source>
        <dbReference type="EMBL" id="PWQ96403.1"/>
    </source>
</evidence>
<keyword evidence="5 6" id="KW-0472">Membrane</keyword>
<feature type="domain" description="RDD" evidence="7">
    <location>
        <begin position="23"/>
        <end position="152"/>
    </location>
</feature>
<feature type="transmembrane region" description="Helical" evidence="6">
    <location>
        <begin position="31"/>
        <end position="52"/>
    </location>
</feature>
<comment type="caution">
    <text evidence="8">The sequence shown here is derived from an EMBL/GenBank/DDBJ whole genome shotgun (WGS) entry which is preliminary data.</text>
</comment>
<sequence>MNNPYQSPTADLQSKTNSLPLQYVGFWARTAAYIIDSILLMLIVYPLLFLVLGTGAMDGTNPELMFSASYWIISFGLPVAFFIGFWFYKSSTPGKMIFSAKIVDAKTGGKPSKGQLVGRYFAYILSGIPLGLGFFWIAWDKRKQGWHDKLSGTVVIKPTTNPAKQISFD</sequence>
<comment type="subcellular location">
    <subcellularLocation>
        <location evidence="1">Cell membrane</location>
        <topology evidence="1">Multi-pass membrane protein</topology>
    </subcellularLocation>
</comment>
<evidence type="ECO:0000256" key="2">
    <source>
        <dbReference type="ARBA" id="ARBA00022475"/>
    </source>
</evidence>
<evidence type="ECO:0000256" key="1">
    <source>
        <dbReference type="ARBA" id="ARBA00004651"/>
    </source>
</evidence>
<keyword evidence="3 6" id="KW-0812">Transmembrane</keyword>
<feature type="transmembrane region" description="Helical" evidence="6">
    <location>
        <begin position="120"/>
        <end position="139"/>
    </location>
</feature>
<dbReference type="Pfam" id="PF06271">
    <property type="entry name" value="RDD"/>
    <property type="match status" value="1"/>
</dbReference>
<dbReference type="GO" id="GO:0005886">
    <property type="term" value="C:plasma membrane"/>
    <property type="evidence" value="ECO:0007669"/>
    <property type="project" value="UniProtKB-SubCell"/>
</dbReference>
<name>A0A317CG63_9GAMM</name>
<evidence type="ECO:0000256" key="4">
    <source>
        <dbReference type="ARBA" id="ARBA00022989"/>
    </source>
</evidence>
<dbReference type="RefSeq" id="WP_109823374.1">
    <property type="nucleotide sequence ID" value="NZ_QGKL01000029.1"/>
</dbReference>